<dbReference type="eggNOG" id="ENOG503074T">
    <property type="taxonomic scope" value="Bacteria"/>
</dbReference>
<protein>
    <submittedName>
        <fullName evidence="1">Uncharacterized protein</fullName>
    </submittedName>
</protein>
<dbReference type="EMBL" id="AHYR01000003">
    <property type="protein sequence ID" value="EOT43044.1"/>
    <property type="molecule type" value="Genomic_DNA"/>
</dbReference>
<name>S0KDS5_9ENTE</name>
<reference evidence="1 2" key="1">
    <citation type="submission" date="2013-03" db="EMBL/GenBank/DDBJ databases">
        <title>The Genome Sequence of Enterococcus dispar ATCC_51266 (Illumina only assembly).</title>
        <authorList>
            <consortium name="The Broad Institute Genomics Platform"/>
            <consortium name="The Broad Institute Genome Sequencing Center for Infectious Disease"/>
            <person name="Earl A."/>
            <person name="Russ C."/>
            <person name="Gilmore M."/>
            <person name="Surin D."/>
            <person name="Walker B."/>
            <person name="Young S."/>
            <person name="Zeng Q."/>
            <person name="Gargeya S."/>
            <person name="Fitzgerald M."/>
            <person name="Haas B."/>
            <person name="Abouelleil A."/>
            <person name="Allen A.W."/>
            <person name="Alvarado L."/>
            <person name="Arachchi H.M."/>
            <person name="Berlin A.M."/>
            <person name="Chapman S.B."/>
            <person name="Gainer-Dewar J."/>
            <person name="Goldberg J."/>
            <person name="Griggs A."/>
            <person name="Gujja S."/>
            <person name="Hansen M."/>
            <person name="Howarth C."/>
            <person name="Imamovic A."/>
            <person name="Ireland A."/>
            <person name="Larimer J."/>
            <person name="McCowan C."/>
            <person name="Murphy C."/>
            <person name="Pearson M."/>
            <person name="Poon T.W."/>
            <person name="Priest M."/>
            <person name="Roberts A."/>
            <person name="Saif S."/>
            <person name="Shea T."/>
            <person name="Sisk P."/>
            <person name="Sykes S."/>
            <person name="Wortman J."/>
            <person name="Nusbaum C."/>
            <person name="Birren B."/>
        </authorList>
    </citation>
    <scope>NUCLEOTIDE SEQUENCE [LARGE SCALE GENOMIC DNA]</scope>
    <source>
        <strain evidence="1 2">ATCC 51266</strain>
    </source>
</reference>
<dbReference type="Proteomes" id="UP000014127">
    <property type="component" value="Unassembled WGS sequence"/>
</dbReference>
<dbReference type="HOGENOM" id="CLU_184343_0_0_9"/>
<accession>S0KDS5</accession>
<evidence type="ECO:0000313" key="1">
    <source>
        <dbReference type="EMBL" id="EOT43044.1"/>
    </source>
</evidence>
<gene>
    <name evidence="1" type="ORF">OMK_00379</name>
</gene>
<organism evidence="1 2">
    <name type="scientific">Enterococcus dispar ATCC 51266</name>
    <dbReference type="NCBI Taxonomy" id="1139219"/>
    <lineage>
        <taxon>Bacteria</taxon>
        <taxon>Bacillati</taxon>
        <taxon>Bacillota</taxon>
        <taxon>Bacilli</taxon>
        <taxon>Lactobacillales</taxon>
        <taxon>Enterococcaceae</taxon>
        <taxon>Enterococcus</taxon>
    </lineage>
</organism>
<sequence>MTDMTDNQERFKEQYIADIFEGTGEMDEELLKLFDVVLAEFNDNSDDMSAFIQAIIDEYTPPEPNELEQLKQENAELRQRQEMSEEALLQLSDMILSK</sequence>
<dbReference type="RefSeq" id="WP_016171603.1">
    <property type="nucleotide sequence ID" value="NZ_ASWK01000001.1"/>
</dbReference>
<comment type="caution">
    <text evidence="1">The sequence shown here is derived from an EMBL/GenBank/DDBJ whole genome shotgun (WGS) entry which is preliminary data.</text>
</comment>
<dbReference type="AlphaFoldDB" id="S0KDS5"/>
<evidence type="ECO:0000313" key="2">
    <source>
        <dbReference type="Proteomes" id="UP000014127"/>
    </source>
</evidence>
<dbReference type="PATRIC" id="fig|1139219.3.peg.366"/>
<proteinExistence type="predicted"/>
<keyword evidence="2" id="KW-1185">Reference proteome</keyword>